<feature type="signal peptide" evidence="1">
    <location>
        <begin position="1"/>
        <end position="20"/>
    </location>
</feature>
<dbReference type="RefSeq" id="WP_014827073.1">
    <property type="nucleotide sequence ID" value="NC_018068.1"/>
</dbReference>
<dbReference type="EMBL" id="CP003639">
    <property type="protein sequence ID" value="AFM41069.1"/>
    <property type="molecule type" value="Genomic_DNA"/>
</dbReference>
<dbReference type="InterPro" id="IPR027304">
    <property type="entry name" value="Trigger_fact/SurA_dom_sf"/>
</dbReference>
<feature type="chain" id="PRO_5038388127" evidence="1">
    <location>
        <begin position="21"/>
        <end position="259"/>
    </location>
</feature>
<dbReference type="Pfam" id="PF13624">
    <property type="entry name" value="SurA_N_3"/>
    <property type="match status" value="1"/>
</dbReference>
<accession>I4D5J5</accession>
<reference evidence="2 3" key="1">
    <citation type="journal article" date="2012" name="J. Bacteriol.">
        <title>Complete genome sequences of Desulfosporosinus orientis DSM765T, Desulfosporosinus youngiae DSM17734T, Desulfosporosinus meridiei DSM13257T, and Desulfosporosinus acidiphilus DSM22704T.</title>
        <authorList>
            <person name="Pester M."/>
            <person name="Brambilla E."/>
            <person name="Alazard D."/>
            <person name="Rattei T."/>
            <person name="Weinmaier T."/>
            <person name="Han J."/>
            <person name="Lucas S."/>
            <person name="Lapidus A."/>
            <person name="Cheng J.F."/>
            <person name="Goodwin L."/>
            <person name="Pitluck S."/>
            <person name="Peters L."/>
            <person name="Ovchinnikova G."/>
            <person name="Teshima H."/>
            <person name="Detter J.C."/>
            <person name="Han C.S."/>
            <person name="Tapia R."/>
            <person name="Land M.L."/>
            <person name="Hauser L."/>
            <person name="Kyrpides N.C."/>
            <person name="Ivanova N.N."/>
            <person name="Pagani I."/>
            <person name="Huntmann M."/>
            <person name="Wei C.L."/>
            <person name="Davenport K.W."/>
            <person name="Daligault H."/>
            <person name="Chain P.S."/>
            <person name="Chen A."/>
            <person name="Mavromatis K."/>
            <person name="Markowitz V."/>
            <person name="Szeto E."/>
            <person name="Mikhailova N."/>
            <person name="Pati A."/>
            <person name="Wagner M."/>
            <person name="Woyke T."/>
            <person name="Ollivier B."/>
            <person name="Klenk H.P."/>
            <person name="Spring S."/>
            <person name="Loy A."/>
        </authorList>
    </citation>
    <scope>NUCLEOTIDE SEQUENCE [LARGE SCALE GENOMIC DNA]</scope>
    <source>
        <strain evidence="3">DSM 22704 / JCM 16185 / SJ4</strain>
    </source>
</reference>
<dbReference type="KEGG" id="dai:Desaci_2098"/>
<gene>
    <name evidence="2" type="ordered locus">Desaci_2098</name>
</gene>
<dbReference type="PROSITE" id="PS51257">
    <property type="entry name" value="PROKAR_LIPOPROTEIN"/>
    <property type="match status" value="1"/>
</dbReference>
<sequence length="259" mass="29119">MKRIMLFCIPVIIFSFLVSGCNQKVEHQVQTNTPQLKLPTQTSLPQNNSNHIIVKPTVKSTTPEPIPELNNIKNTMYPDVVAEVGDTKITGLQLTMEEAIKRNNNVYMKKPQNQSFYEKVALGQLITNDLIDTEIKKQGITATDDEIKSSIEQDEKFYDSLPDNAPAKITFMQTIKADGFNSITDYMNSPKTINAVKKTLATGKLRNIILQSVPKGQNGPAKAWDDYIDKLINEGNYKIFIPVDIKGYQQIEQQVDLGN</sequence>
<dbReference type="OrthoDB" id="1796187at2"/>
<evidence type="ECO:0000313" key="3">
    <source>
        <dbReference type="Proteomes" id="UP000002892"/>
    </source>
</evidence>
<keyword evidence="1" id="KW-0732">Signal</keyword>
<dbReference type="SUPFAM" id="SSF109998">
    <property type="entry name" value="Triger factor/SurA peptide-binding domain-like"/>
    <property type="match status" value="1"/>
</dbReference>
<dbReference type="HOGENOM" id="CLU_095254_0_0_9"/>
<name>I4D5J5_DESAJ</name>
<organism evidence="2 3">
    <name type="scientific">Desulfosporosinus acidiphilus (strain DSM 22704 / JCM 16185 / SJ4)</name>
    <dbReference type="NCBI Taxonomy" id="646529"/>
    <lineage>
        <taxon>Bacteria</taxon>
        <taxon>Bacillati</taxon>
        <taxon>Bacillota</taxon>
        <taxon>Clostridia</taxon>
        <taxon>Eubacteriales</taxon>
        <taxon>Desulfitobacteriaceae</taxon>
        <taxon>Desulfosporosinus</taxon>
    </lineage>
</organism>
<proteinExistence type="predicted"/>
<keyword evidence="3" id="KW-1185">Reference proteome</keyword>
<dbReference type="Proteomes" id="UP000002892">
    <property type="component" value="Chromosome"/>
</dbReference>
<evidence type="ECO:0000256" key="1">
    <source>
        <dbReference type="SAM" id="SignalP"/>
    </source>
</evidence>
<evidence type="ECO:0000313" key="2">
    <source>
        <dbReference type="EMBL" id="AFM41069.1"/>
    </source>
</evidence>
<dbReference type="Gene3D" id="1.10.4030.10">
    <property type="entry name" value="Porin chaperone SurA, peptide-binding domain"/>
    <property type="match status" value="1"/>
</dbReference>
<dbReference type="AlphaFoldDB" id="I4D5J5"/>
<protein>
    <submittedName>
        <fullName evidence="2">Uncharacterized protein</fullName>
    </submittedName>
</protein>